<gene>
    <name evidence="2" type="ORF">B296_00021980</name>
</gene>
<evidence type="ECO:0000256" key="1">
    <source>
        <dbReference type="SAM" id="MobiDB-lite"/>
    </source>
</evidence>
<dbReference type="EMBL" id="AMZH03006971">
    <property type="protein sequence ID" value="RRT62473.1"/>
    <property type="molecule type" value="Genomic_DNA"/>
</dbReference>
<feature type="compositionally biased region" description="Basic and acidic residues" evidence="1">
    <location>
        <begin position="118"/>
        <end position="130"/>
    </location>
</feature>
<proteinExistence type="predicted"/>
<feature type="region of interest" description="Disordered" evidence="1">
    <location>
        <begin position="46"/>
        <end position="130"/>
    </location>
</feature>
<dbReference type="Proteomes" id="UP000287651">
    <property type="component" value="Unassembled WGS sequence"/>
</dbReference>
<protein>
    <submittedName>
        <fullName evidence="2">Uncharacterized protein</fullName>
    </submittedName>
</protein>
<accession>A0A426ZET6</accession>
<comment type="caution">
    <text evidence="2">The sequence shown here is derived from an EMBL/GenBank/DDBJ whole genome shotgun (WGS) entry which is preliminary data.</text>
</comment>
<evidence type="ECO:0000313" key="3">
    <source>
        <dbReference type="Proteomes" id="UP000287651"/>
    </source>
</evidence>
<reference evidence="2 3" key="1">
    <citation type="journal article" date="2014" name="Agronomy (Basel)">
        <title>A Draft Genome Sequence for Ensete ventricosum, the Drought-Tolerant Tree Against Hunger.</title>
        <authorList>
            <person name="Harrison J."/>
            <person name="Moore K.A."/>
            <person name="Paszkiewicz K."/>
            <person name="Jones T."/>
            <person name="Grant M."/>
            <person name="Ambacheew D."/>
            <person name="Muzemil S."/>
            <person name="Studholme D.J."/>
        </authorList>
    </citation>
    <scope>NUCLEOTIDE SEQUENCE [LARGE SCALE GENOMIC DNA]</scope>
</reference>
<name>A0A426ZET6_ENSVE</name>
<feature type="compositionally biased region" description="Low complexity" evidence="1">
    <location>
        <begin position="54"/>
        <end position="67"/>
    </location>
</feature>
<sequence>MAYDWQRKQALPTREARPHACSLHAEVAGHGQAPYRGNRPWPGFLQGAVGYSQGPRARGRPATTRPPVRGDRYRPAHKGLPLAENPATSRGGGVGRKGGHPLARRFPTAKGSRRLRKGSGDDDAVRVKEG</sequence>
<dbReference type="AlphaFoldDB" id="A0A426ZET6"/>
<evidence type="ECO:0000313" key="2">
    <source>
        <dbReference type="EMBL" id="RRT62473.1"/>
    </source>
</evidence>
<organism evidence="2 3">
    <name type="scientific">Ensete ventricosum</name>
    <name type="common">Abyssinian banana</name>
    <name type="synonym">Musa ensete</name>
    <dbReference type="NCBI Taxonomy" id="4639"/>
    <lineage>
        <taxon>Eukaryota</taxon>
        <taxon>Viridiplantae</taxon>
        <taxon>Streptophyta</taxon>
        <taxon>Embryophyta</taxon>
        <taxon>Tracheophyta</taxon>
        <taxon>Spermatophyta</taxon>
        <taxon>Magnoliopsida</taxon>
        <taxon>Liliopsida</taxon>
        <taxon>Zingiberales</taxon>
        <taxon>Musaceae</taxon>
        <taxon>Ensete</taxon>
    </lineage>
</organism>